<reference evidence="2" key="1">
    <citation type="journal article" date="2023" name="Front. Plant Sci.">
        <title>Chromosomal-level genome assembly of Melastoma candidum provides insights into trichome evolution.</title>
        <authorList>
            <person name="Zhong Y."/>
            <person name="Wu W."/>
            <person name="Sun C."/>
            <person name="Zou P."/>
            <person name="Liu Y."/>
            <person name="Dai S."/>
            <person name="Zhou R."/>
        </authorList>
    </citation>
    <scope>NUCLEOTIDE SEQUENCE [LARGE SCALE GENOMIC DNA]</scope>
</reference>
<protein>
    <submittedName>
        <fullName evidence="1">Uncharacterized protein</fullName>
    </submittedName>
</protein>
<keyword evidence="2" id="KW-1185">Reference proteome</keyword>
<proteinExistence type="predicted"/>
<sequence>MNSHYTRMQQNIESFFKKSVPASSVHLPPPAFGDDLVVWGKQHCVQQTSKHRAIESVIGAVGNIAESFSKRLFPVGYCSSRERLLRRSEHLNRTRKRSYGQFHLEFGQSDFLMRTCSECGMKYSPGDQGDEKAHMEFHKNYTHGIRFKGWCNERILNVQGLDDFGRIIFVQNCDPPAKINKVKDIVKMMEIDLGYGWIYHKLCKVYLFVAAHKIVGCLVAEPIKEAFRVVSSLEKFEHSGPIKKEARTRVEPSPLPFGNIILKRELVKKDASVKKNDMSVGKPNGATFCEEKAIPVTCGIRAIWVAPYHRRKHIATRLLEAARFSFSGNGVLDRHQLAFSQATEIGKALAFSYMGDHLLVYKSNEDRRQLG</sequence>
<comment type="caution">
    <text evidence="1">The sequence shown here is derived from an EMBL/GenBank/DDBJ whole genome shotgun (WGS) entry which is preliminary data.</text>
</comment>
<organism evidence="1 2">
    <name type="scientific">Melastoma candidum</name>
    <dbReference type="NCBI Taxonomy" id="119954"/>
    <lineage>
        <taxon>Eukaryota</taxon>
        <taxon>Viridiplantae</taxon>
        <taxon>Streptophyta</taxon>
        <taxon>Embryophyta</taxon>
        <taxon>Tracheophyta</taxon>
        <taxon>Spermatophyta</taxon>
        <taxon>Magnoliopsida</taxon>
        <taxon>eudicotyledons</taxon>
        <taxon>Gunneridae</taxon>
        <taxon>Pentapetalae</taxon>
        <taxon>rosids</taxon>
        <taxon>malvids</taxon>
        <taxon>Myrtales</taxon>
        <taxon>Melastomataceae</taxon>
        <taxon>Melastomatoideae</taxon>
        <taxon>Melastomateae</taxon>
        <taxon>Melastoma</taxon>
    </lineage>
</organism>
<accession>A0ACB9REZ1</accession>
<name>A0ACB9REZ1_9MYRT</name>
<gene>
    <name evidence="1" type="ORF">MLD38_015054</name>
</gene>
<dbReference type="Proteomes" id="UP001057402">
    <property type="component" value="Chromosome 4"/>
</dbReference>
<dbReference type="EMBL" id="CM042883">
    <property type="protein sequence ID" value="KAI4377429.1"/>
    <property type="molecule type" value="Genomic_DNA"/>
</dbReference>
<evidence type="ECO:0000313" key="2">
    <source>
        <dbReference type="Proteomes" id="UP001057402"/>
    </source>
</evidence>
<evidence type="ECO:0000313" key="1">
    <source>
        <dbReference type="EMBL" id="KAI4377429.1"/>
    </source>
</evidence>